<evidence type="ECO:0000313" key="3">
    <source>
        <dbReference type="EMBL" id="CAD9120047.1"/>
    </source>
</evidence>
<dbReference type="EMBL" id="HBGF01025474">
    <property type="protein sequence ID" value="CAD9120047.1"/>
    <property type="molecule type" value="Transcribed_RNA"/>
</dbReference>
<reference evidence="3" key="1">
    <citation type="submission" date="2021-01" db="EMBL/GenBank/DDBJ databases">
        <authorList>
            <person name="Corre E."/>
            <person name="Pelletier E."/>
            <person name="Niang G."/>
            <person name="Scheremetjew M."/>
            <person name="Finn R."/>
            <person name="Kale V."/>
            <person name="Holt S."/>
            <person name="Cochrane G."/>
            <person name="Meng A."/>
            <person name="Brown T."/>
            <person name="Cohen L."/>
        </authorList>
    </citation>
    <scope>NUCLEOTIDE SEQUENCE</scope>
    <source>
        <strain evidence="3">CCAP 1951/1</strain>
    </source>
</reference>
<dbReference type="AlphaFoldDB" id="A0A7S1Q4L1"/>
<protein>
    <recommendedName>
        <fullName evidence="4">Lebercilin domain-containing protein</fullName>
    </recommendedName>
</protein>
<feature type="coiled-coil region" evidence="1">
    <location>
        <begin position="112"/>
        <end position="214"/>
    </location>
</feature>
<evidence type="ECO:0000256" key="1">
    <source>
        <dbReference type="SAM" id="Coils"/>
    </source>
</evidence>
<evidence type="ECO:0008006" key="4">
    <source>
        <dbReference type="Google" id="ProtNLM"/>
    </source>
</evidence>
<organism evidence="3">
    <name type="scientific">Neobodo designis</name>
    <name type="common">Flagellated protozoan</name>
    <name type="synonym">Bodo designis</name>
    <dbReference type="NCBI Taxonomy" id="312471"/>
    <lineage>
        <taxon>Eukaryota</taxon>
        <taxon>Discoba</taxon>
        <taxon>Euglenozoa</taxon>
        <taxon>Kinetoplastea</taxon>
        <taxon>Metakinetoplastina</taxon>
        <taxon>Neobodonida</taxon>
        <taxon>Neobodo</taxon>
    </lineage>
</organism>
<gene>
    <name evidence="3" type="ORF">NDES1114_LOCUS16855</name>
</gene>
<sequence>MSDYDDDFESEASPTRSEVAASAHPSARKRASSQGSQRPRVTHERRLVTPPSALVQLSSDDSREIAELRKANLALRAELLSLNTKLDEQLGQRGQRVSRAPAVARGAAMLPSDRLSAKNDQLRRENAELREQLNRPHIQQRMSEIRNAIGHVLKQLEDANSELKGLQNVQAHQDQQLVRIRAVEAEMAATRGDHAEVLRRAKEQSRQLKDVREADMAEYSKLIRHVERMEEKVKVQNEIGAAVKSVETVKEQVDEKDRMIDALKYQVAVLSRTSAGDKKKTKAVRDRLQRELHNLREEASSLRKQVKALGTAAEMGVDTRV</sequence>
<accession>A0A7S1Q4L1</accession>
<feature type="coiled-coil region" evidence="1">
    <location>
        <begin position="278"/>
        <end position="312"/>
    </location>
</feature>
<evidence type="ECO:0000256" key="2">
    <source>
        <dbReference type="SAM" id="MobiDB-lite"/>
    </source>
</evidence>
<keyword evidence="1" id="KW-0175">Coiled coil</keyword>
<proteinExistence type="predicted"/>
<name>A0A7S1Q4L1_NEODS</name>
<feature type="region of interest" description="Disordered" evidence="2">
    <location>
        <begin position="1"/>
        <end position="50"/>
    </location>
</feature>
<feature type="compositionally biased region" description="Acidic residues" evidence="2">
    <location>
        <begin position="1"/>
        <end position="10"/>
    </location>
</feature>